<dbReference type="InterPro" id="IPR000683">
    <property type="entry name" value="Gfo/Idh/MocA-like_OxRdtase_N"/>
</dbReference>
<dbReference type="Proteomes" id="UP000250462">
    <property type="component" value="Unassembled WGS sequence"/>
</dbReference>
<comment type="similarity">
    <text evidence="1">Belongs to the Gfo/Idh/MocA family.</text>
</comment>
<name>A0A329R154_9ACTN</name>
<gene>
    <name evidence="5" type="ORF">DPM12_03510</name>
</gene>
<dbReference type="EMBL" id="QMIG01000002">
    <property type="protein sequence ID" value="RAW17926.1"/>
    <property type="molecule type" value="Genomic_DNA"/>
</dbReference>
<evidence type="ECO:0000313" key="5">
    <source>
        <dbReference type="EMBL" id="RAW17926.1"/>
    </source>
</evidence>
<dbReference type="SUPFAM" id="SSF55347">
    <property type="entry name" value="Glyceraldehyde-3-phosphate dehydrogenase-like, C-terminal domain"/>
    <property type="match status" value="1"/>
</dbReference>
<dbReference type="InterPro" id="IPR036291">
    <property type="entry name" value="NAD(P)-bd_dom_sf"/>
</dbReference>
<comment type="caution">
    <text evidence="5">The sequence shown here is derived from an EMBL/GenBank/DDBJ whole genome shotgun (WGS) entry which is preliminary data.</text>
</comment>
<keyword evidence="6" id="KW-1185">Reference proteome</keyword>
<evidence type="ECO:0008006" key="7">
    <source>
        <dbReference type="Google" id="ProtNLM"/>
    </source>
</evidence>
<keyword evidence="2" id="KW-0560">Oxidoreductase</keyword>
<sequence>MTGGMTRPISVGIIGLGRSGWDIHAAGVARLDAYEIVATADPVPERRAEAIERYGCTAYGTPEELVADPSVDVVVVATPSHTHLPLTVSALEAGKHVVVEKPMAQSTAEVDAMVDAASSAGRVVTCFHNRRFDPSFLTVRDILASGRLGELISIRRTLHRFVRRADWQTLRELGGGELSNTASHLLDQVLLLLDGEPTDLFADLRRTVSAGDAEDHVKLCFKTTTGPVADIECSTAVAIPQPEWAITGTTGSLTVSDDHLTVRWFDPSGLPEPTPDAGAAAGRRYGSDERIEWFEESVDIDPPSGERTLRFYEALADTLLHGAELVVSPQSVRRRIALLEHARQRAHRP</sequence>
<dbReference type="Pfam" id="PF22725">
    <property type="entry name" value="GFO_IDH_MocA_C3"/>
    <property type="match status" value="1"/>
</dbReference>
<dbReference type="InterPro" id="IPR051317">
    <property type="entry name" value="Gfo/Idh/MocA_oxidoreduct"/>
</dbReference>
<dbReference type="Gene3D" id="3.30.360.10">
    <property type="entry name" value="Dihydrodipicolinate Reductase, domain 2"/>
    <property type="match status" value="1"/>
</dbReference>
<evidence type="ECO:0000256" key="1">
    <source>
        <dbReference type="ARBA" id="ARBA00010928"/>
    </source>
</evidence>
<feature type="domain" description="GFO/IDH/MocA-like oxidoreductase" evidence="4">
    <location>
        <begin position="136"/>
        <end position="253"/>
    </location>
</feature>
<dbReference type="SUPFAM" id="SSF51735">
    <property type="entry name" value="NAD(P)-binding Rossmann-fold domains"/>
    <property type="match status" value="1"/>
</dbReference>
<evidence type="ECO:0000259" key="3">
    <source>
        <dbReference type="Pfam" id="PF01408"/>
    </source>
</evidence>
<proteinExistence type="inferred from homology"/>
<organism evidence="5 6">
    <name type="scientific">Phytoactinopolyspora halophila</name>
    <dbReference type="NCBI Taxonomy" id="1981511"/>
    <lineage>
        <taxon>Bacteria</taxon>
        <taxon>Bacillati</taxon>
        <taxon>Actinomycetota</taxon>
        <taxon>Actinomycetes</taxon>
        <taxon>Jiangellales</taxon>
        <taxon>Jiangellaceae</taxon>
        <taxon>Phytoactinopolyspora</taxon>
    </lineage>
</organism>
<dbReference type="Gene3D" id="3.40.50.720">
    <property type="entry name" value="NAD(P)-binding Rossmann-like Domain"/>
    <property type="match status" value="1"/>
</dbReference>
<evidence type="ECO:0000256" key="2">
    <source>
        <dbReference type="ARBA" id="ARBA00023002"/>
    </source>
</evidence>
<dbReference type="PANTHER" id="PTHR43708:SF5">
    <property type="entry name" value="CONSERVED EXPRESSED OXIDOREDUCTASE (EUROFUNG)-RELATED"/>
    <property type="match status" value="1"/>
</dbReference>
<dbReference type="PANTHER" id="PTHR43708">
    <property type="entry name" value="CONSERVED EXPRESSED OXIDOREDUCTASE (EUROFUNG)"/>
    <property type="match status" value="1"/>
</dbReference>
<dbReference type="Pfam" id="PF01408">
    <property type="entry name" value="GFO_IDH_MocA"/>
    <property type="match status" value="1"/>
</dbReference>
<accession>A0A329R154</accession>
<dbReference type="GO" id="GO:0016491">
    <property type="term" value="F:oxidoreductase activity"/>
    <property type="evidence" value="ECO:0007669"/>
    <property type="project" value="UniProtKB-KW"/>
</dbReference>
<dbReference type="OrthoDB" id="256869at2"/>
<feature type="domain" description="Gfo/Idh/MocA-like oxidoreductase N-terminal" evidence="3">
    <location>
        <begin position="9"/>
        <end position="126"/>
    </location>
</feature>
<dbReference type="RefSeq" id="WP_112256885.1">
    <property type="nucleotide sequence ID" value="NZ_QMIG01000002.1"/>
</dbReference>
<evidence type="ECO:0000259" key="4">
    <source>
        <dbReference type="Pfam" id="PF22725"/>
    </source>
</evidence>
<reference evidence="5 6" key="1">
    <citation type="submission" date="2018-06" db="EMBL/GenBank/DDBJ databases">
        <title>Phytoactinopolyspora halophila sp. nov., a novel halophilic actinomycete isolated from a saline soil in China.</title>
        <authorList>
            <person name="Tang S.-K."/>
        </authorList>
    </citation>
    <scope>NUCLEOTIDE SEQUENCE [LARGE SCALE GENOMIC DNA]</scope>
    <source>
        <strain evidence="5 6">YIM 96934</strain>
    </source>
</reference>
<dbReference type="GO" id="GO:0000166">
    <property type="term" value="F:nucleotide binding"/>
    <property type="evidence" value="ECO:0007669"/>
    <property type="project" value="InterPro"/>
</dbReference>
<protein>
    <recommendedName>
        <fullName evidence="7">Gfo/Idh/MocA family oxidoreductase</fullName>
    </recommendedName>
</protein>
<dbReference type="InterPro" id="IPR055170">
    <property type="entry name" value="GFO_IDH_MocA-like_dom"/>
</dbReference>
<evidence type="ECO:0000313" key="6">
    <source>
        <dbReference type="Proteomes" id="UP000250462"/>
    </source>
</evidence>
<dbReference type="AlphaFoldDB" id="A0A329R154"/>